<feature type="region of interest" description="Disordered" evidence="1">
    <location>
        <begin position="179"/>
        <end position="212"/>
    </location>
</feature>
<dbReference type="EMBL" id="HBIZ01027128">
    <property type="protein sequence ID" value="CAE0764579.1"/>
    <property type="molecule type" value="Transcribed_RNA"/>
</dbReference>
<dbReference type="Gene3D" id="3.90.176.10">
    <property type="entry name" value="Toxin ADP-ribosyltransferase, Chain A, domain 1"/>
    <property type="match status" value="1"/>
</dbReference>
<accession>A0A7S4F027</accession>
<feature type="compositionally biased region" description="Acidic residues" evidence="1">
    <location>
        <begin position="189"/>
        <end position="210"/>
    </location>
</feature>
<evidence type="ECO:0000256" key="1">
    <source>
        <dbReference type="SAM" id="MobiDB-lite"/>
    </source>
</evidence>
<reference evidence="2" key="1">
    <citation type="submission" date="2021-01" db="EMBL/GenBank/DDBJ databases">
        <authorList>
            <person name="Corre E."/>
            <person name="Pelletier E."/>
            <person name="Niang G."/>
            <person name="Scheremetjew M."/>
            <person name="Finn R."/>
            <person name="Kale V."/>
            <person name="Holt S."/>
            <person name="Cochrane G."/>
            <person name="Meng A."/>
            <person name="Brown T."/>
            <person name="Cohen L."/>
        </authorList>
    </citation>
    <scope>NUCLEOTIDE SEQUENCE</scope>
    <source>
        <strain evidence="2">CCMP645</strain>
    </source>
</reference>
<dbReference type="AlphaFoldDB" id="A0A7S4F027"/>
<protein>
    <recommendedName>
        <fullName evidence="3">Mono(ADP-ribosyl)transferase</fullName>
    </recommendedName>
</protein>
<evidence type="ECO:0008006" key="3">
    <source>
        <dbReference type="Google" id="ProtNLM"/>
    </source>
</evidence>
<proteinExistence type="predicted"/>
<gene>
    <name evidence="2" type="ORF">PCAR00345_LOCUS17191</name>
</gene>
<organism evidence="2">
    <name type="scientific">Chrysotila carterae</name>
    <name type="common">Marine alga</name>
    <name type="synonym">Syracosphaera carterae</name>
    <dbReference type="NCBI Taxonomy" id="13221"/>
    <lineage>
        <taxon>Eukaryota</taxon>
        <taxon>Haptista</taxon>
        <taxon>Haptophyta</taxon>
        <taxon>Prymnesiophyceae</taxon>
        <taxon>Isochrysidales</taxon>
        <taxon>Isochrysidaceae</taxon>
        <taxon>Chrysotila</taxon>
    </lineage>
</organism>
<feature type="region of interest" description="Disordered" evidence="1">
    <location>
        <begin position="1"/>
        <end position="44"/>
    </location>
</feature>
<sequence length="370" mass="39716">MQRARGSGAPDSDHGESSESPTPSPRPSLAPPAPPAWPPARAASAAATSPPAAAAAAMAVGSASLAAAATAPPASRSALSCAVWLHSFAGTCASSHTDSSFSSRAAASPTEYSLCNHRFVCAFCTPSMYAAFFAAASCDSCISALASASADSSAALMPMHASHSWRARNAAFSEVSAERRRRGERVRDDDDDDNDDDDEEDDEDDDDDESTTSAGRATLYRIVKAKLLSAGRWYRRYFLSKCICPSRLESLLDTWYVEKGVLWRGMRDIDAAEWIKSGGGTELATMSTTGDIRVALKYTLGSKTSSLLFMLKIPSFMQQGADLSYLSAFPQERECTYPPLTFIKPTGRERKIVDGELNYHVVEVLPYFPS</sequence>
<evidence type="ECO:0000313" key="2">
    <source>
        <dbReference type="EMBL" id="CAE0764579.1"/>
    </source>
</evidence>
<name>A0A7S4F027_CHRCT</name>
<feature type="compositionally biased region" description="Pro residues" evidence="1">
    <location>
        <begin position="22"/>
        <end position="38"/>
    </location>
</feature>